<dbReference type="EMBL" id="CP047656">
    <property type="protein sequence ID" value="QHJ11759.1"/>
    <property type="molecule type" value="Genomic_DNA"/>
</dbReference>
<keyword evidence="1" id="KW-0732">Signal</keyword>
<dbReference type="OrthoDB" id="8587856at2"/>
<protein>
    <submittedName>
        <fullName evidence="3">L-cystine-binding protein FliY</fullName>
    </submittedName>
</protein>
<keyword evidence="4" id="KW-1185">Reference proteome</keyword>
<evidence type="ECO:0000256" key="1">
    <source>
        <dbReference type="SAM" id="SignalP"/>
    </source>
</evidence>
<feature type="signal peptide" evidence="1">
    <location>
        <begin position="1"/>
        <end position="26"/>
    </location>
</feature>
<evidence type="ECO:0000313" key="4">
    <source>
        <dbReference type="Proteomes" id="UP000464524"/>
    </source>
</evidence>
<evidence type="ECO:0000313" key="3">
    <source>
        <dbReference type="EMBL" id="QHJ11759.1"/>
    </source>
</evidence>
<organism evidence="3 4">
    <name type="scientific">Paraglaciecola mesophila</name>
    <dbReference type="NCBI Taxonomy" id="197222"/>
    <lineage>
        <taxon>Bacteria</taxon>
        <taxon>Pseudomonadati</taxon>
        <taxon>Pseudomonadota</taxon>
        <taxon>Gammaproteobacteria</taxon>
        <taxon>Alteromonadales</taxon>
        <taxon>Alteromonadaceae</taxon>
        <taxon>Paraglaciecola</taxon>
    </lineage>
</organism>
<dbReference type="InterPro" id="IPR001638">
    <property type="entry name" value="Solute-binding_3/MltF_N"/>
</dbReference>
<evidence type="ECO:0000259" key="2">
    <source>
        <dbReference type="SMART" id="SM00062"/>
    </source>
</evidence>
<accession>A0A857JI86</accession>
<name>A0A857JI86_9ALTE</name>
<reference evidence="3 4" key="1">
    <citation type="submission" date="2019-12" db="EMBL/GenBank/DDBJ databases">
        <title>Genome sequencing and assembly of endphytes of Porphyra tenera.</title>
        <authorList>
            <person name="Park J.M."/>
            <person name="Shin R."/>
            <person name="Jo S.H."/>
        </authorList>
    </citation>
    <scope>NUCLEOTIDE SEQUENCE [LARGE SCALE GENOMIC DNA]</scope>
    <source>
        <strain evidence="3 4">GPM4</strain>
    </source>
</reference>
<dbReference type="SMART" id="SM00062">
    <property type="entry name" value="PBPb"/>
    <property type="match status" value="1"/>
</dbReference>
<dbReference type="Proteomes" id="UP000464524">
    <property type="component" value="Chromosome"/>
</dbReference>
<dbReference type="SUPFAM" id="SSF53850">
    <property type="entry name" value="Periplasmic binding protein-like II"/>
    <property type="match status" value="1"/>
</dbReference>
<feature type="chain" id="PRO_5032530221" evidence="1">
    <location>
        <begin position="27"/>
        <end position="274"/>
    </location>
</feature>
<dbReference type="PANTHER" id="PTHR38834">
    <property type="entry name" value="PERIPLASMIC SUBSTRATE BINDING PROTEIN FAMILY 3"/>
    <property type="match status" value="1"/>
</dbReference>
<gene>
    <name evidence="3" type="ORF">FX988_01995</name>
</gene>
<feature type="domain" description="Solute-binding protein family 3/N-terminal" evidence="2">
    <location>
        <begin position="37"/>
        <end position="256"/>
    </location>
</feature>
<dbReference type="PANTHER" id="PTHR38834:SF3">
    <property type="entry name" value="SOLUTE-BINDING PROTEIN FAMILY 3_N-TERMINAL DOMAIN-CONTAINING PROTEIN"/>
    <property type="match status" value="1"/>
</dbReference>
<dbReference type="AlphaFoldDB" id="A0A857JI86"/>
<dbReference type="KEGG" id="pmes:FX988_01995"/>
<dbReference type="Pfam" id="PF00497">
    <property type="entry name" value="SBP_bac_3"/>
    <property type="match status" value="1"/>
</dbReference>
<sequence>MAFKRGFGIVLFGLVCCLTLNARALAQVNTAEPEFWVLTSLEPPFSFRSERGQLEGYLIEVMQGILAEADIQQEILAAPWERLIQESKHKPNVLVFPLARTPEREEDFHWVLPLTSNVYGVLGNPSNDKPIATFSDVNDVTPIGVLESDFRHKVLQAENIRGVATYDDYDSAVSHLLTGKLRSLFFSDAGLRYFCFKQNADCSRFELLYQYDVLTSYIAMSKNSDTRHIDKLNAAAERFLNSAEFHRIQQNWLTKLQEQGPFKLHIENGVLNLW</sequence>
<dbReference type="Gene3D" id="3.40.190.10">
    <property type="entry name" value="Periplasmic binding protein-like II"/>
    <property type="match status" value="2"/>
</dbReference>
<proteinExistence type="predicted"/>